<name>A0ABW7JLW4_9NOCA</name>
<proteinExistence type="inferred from homology"/>
<comment type="caution">
    <text evidence="3">The sequence shown here is derived from an EMBL/GenBank/DDBJ whole genome shotgun (WGS) entry which is preliminary data.</text>
</comment>
<dbReference type="Pfam" id="PF08327">
    <property type="entry name" value="AHSA1"/>
    <property type="match status" value="1"/>
</dbReference>
<evidence type="ECO:0000313" key="3">
    <source>
        <dbReference type="EMBL" id="MFH5207584.1"/>
    </source>
</evidence>
<organism evidence="3 4">
    <name type="scientific">Antrihabitans spumae</name>
    <dbReference type="NCBI Taxonomy" id="3373370"/>
    <lineage>
        <taxon>Bacteria</taxon>
        <taxon>Bacillati</taxon>
        <taxon>Actinomycetota</taxon>
        <taxon>Actinomycetes</taxon>
        <taxon>Mycobacteriales</taxon>
        <taxon>Nocardiaceae</taxon>
        <taxon>Antrihabitans</taxon>
    </lineage>
</organism>
<evidence type="ECO:0000313" key="4">
    <source>
        <dbReference type="Proteomes" id="UP001609175"/>
    </source>
</evidence>
<dbReference type="RefSeq" id="WP_395112992.1">
    <property type="nucleotide sequence ID" value="NZ_JBIMSO010000024.1"/>
</dbReference>
<accession>A0ABW7JLW4</accession>
<dbReference type="EMBL" id="JBIMSO010000024">
    <property type="protein sequence ID" value="MFH5207584.1"/>
    <property type="molecule type" value="Genomic_DNA"/>
</dbReference>
<reference evidence="3 4" key="1">
    <citation type="submission" date="2024-10" db="EMBL/GenBank/DDBJ databases">
        <authorList>
            <person name="Riesco R."/>
        </authorList>
    </citation>
    <scope>NUCLEOTIDE SEQUENCE [LARGE SCALE GENOMIC DNA]</scope>
    <source>
        <strain evidence="3 4">NCIMB 15449</strain>
    </source>
</reference>
<protein>
    <submittedName>
        <fullName evidence="3">SRPBCC domain-containing protein</fullName>
    </submittedName>
</protein>
<evidence type="ECO:0000256" key="1">
    <source>
        <dbReference type="ARBA" id="ARBA00006817"/>
    </source>
</evidence>
<comment type="similarity">
    <text evidence="1">Belongs to the AHA1 family.</text>
</comment>
<dbReference type="Gene3D" id="3.30.530.20">
    <property type="match status" value="1"/>
</dbReference>
<dbReference type="InterPro" id="IPR023393">
    <property type="entry name" value="START-like_dom_sf"/>
</dbReference>
<dbReference type="InterPro" id="IPR013538">
    <property type="entry name" value="ASHA1/2-like_C"/>
</dbReference>
<gene>
    <name evidence="3" type="ORF">ACHIPZ_05050</name>
</gene>
<dbReference type="SUPFAM" id="SSF55961">
    <property type="entry name" value="Bet v1-like"/>
    <property type="match status" value="1"/>
</dbReference>
<dbReference type="Proteomes" id="UP001609175">
    <property type="component" value="Unassembled WGS sequence"/>
</dbReference>
<feature type="domain" description="Activator of Hsp90 ATPase homologue 1/2-like C-terminal" evidence="2">
    <location>
        <begin position="15"/>
        <end position="136"/>
    </location>
</feature>
<evidence type="ECO:0000259" key="2">
    <source>
        <dbReference type="Pfam" id="PF08327"/>
    </source>
</evidence>
<dbReference type="CDD" id="cd07814">
    <property type="entry name" value="SRPBCC_CalC_Aha1-like"/>
    <property type="match status" value="1"/>
</dbReference>
<sequence>MSTSFSTATTVAGSPAEVFAAALNTSAWCNTAIEGGTTHVGDEFGFEVAGLHRTRIRVTDVTPSRRLEWLVVENNFGFVTDQSEWVGDRMVFDFEPVEAGTKVTFTQHGLVPELECFDVCSNAWGFFIGASLRQLAEEGQGSPETNAGQAAPAERARAAVDALRDNSVTVDA</sequence>